<evidence type="ECO:0000313" key="3">
    <source>
        <dbReference type="Proteomes" id="UP001381693"/>
    </source>
</evidence>
<feature type="compositionally biased region" description="Polar residues" evidence="1">
    <location>
        <begin position="56"/>
        <end position="69"/>
    </location>
</feature>
<proteinExistence type="predicted"/>
<dbReference type="Proteomes" id="UP001381693">
    <property type="component" value="Unassembled WGS sequence"/>
</dbReference>
<reference evidence="2 3" key="1">
    <citation type="submission" date="2023-11" db="EMBL/GenBank/DDBJ databases">
        <title>Halocaridina rubra genome assembly.</title>
        <authorList>
            <person name="Smith C."/>
        </authorList>
    </citation>
    <scope>NUCLEOTIDE SEQUENCE [LARGE SCALE GENOMIC DNA]</scope>
    <source>
        <strain evidence="2">EP-1</strain>
        <tissue evidence="2">Whole</tissue>
    </source>
</reference>
<feature type="region of interest" description="Disordered" evidence="1">
    <location>
        <begin position="56"/>
        <end position="78"/>
    </location>
</feature>
<organism evidence="2 3">
    <name type="scientific">Halocaridina rubra</name>
    <name type="common">Hawaiian red shrimp</name>
    <dbReference type="NCBI Taxonomy" id="373956"/>
    <lineage>
        <taxon>Eukaryota</taxon>
        <taxon>Metazoa</taxon>
        <taxon>Ecdysozoa</taxon>
        <taxon>Arthropoda</taxon>
        <taxon>Crustacea</taxon>
        <taxon>Multicrustacea</taxon>
        <taxon>Malacostraca</taxon>
        <taxon>Eumalacostraca</taxon>
        <taxon>Eucarida</taxon>
        <taxon>Decapoda</taxon>
        <taxon>Pleocyemata</taxon>
        <taxon>Caridea</taxon>
        <taxon>Atyoidea</taxon>
        <taxon>Atyidae</taxon>
        <taxon>Halocaridina</taxon>
    </lineage>
</organism>
<dbReference type="AlphaFoldDB" id="A0AAN8XIT4"/>
<protein>
    <submittedName>
        <fullName evidence="2">Uncharacterized protein</fullName>
    </submittedName>
</protein>
<gene>
    <name evidence="2" type="ORF">SK128_026511</name>
</gene>
<evidence type="ECO:0000313" key="2">
    <source>
        <dbReference type="EMBL" id="KAK7083606.1"/>
    </source>
</evidence>
<evidence type="ECO:0000256" key="1">
    <source>
        <dbReference type="SAM" id="MobiDB-lite"/>
    </source>
</evidence>
<accession>A0AAN8XIT4</accession>
<name>A0AAN8XIT4_HALRR</name>
<sequence>MYRTRSLVRSEVTSKFFIGKVATFPPSLGHPRGRRARYSITRLDSRSWFILIASSHDNSPHTRPSQFTESCRHSSLLH</sequence>
<keyword evidence="3" id="KW-1185">Reference proteome</keyword>
<dbReference type="EMBL" id="JAXCGZ010002752">
    <property type="protein sequence ID" value="KAK7083606.1"/>
    <property type="molecule type" value="Genomic_DNA"/>
</dbReference>
<comment type="caution">
    <text evidence="2">The sequence shown here is derived from an EMBL/GenBank/DDBJ whole genome shotgun (WGS) entry which is preliminary data.</text>
</comment>